<dbReference type="GO" id="GO:0008745">
    <property type="term" value="F:N-acetylmuramoyl-L-alanine amidase activity"/>
    <property type="evidence" value="ECO:0007669"/>
    <property type="project" value="UniProtKB-EC"/>
</dbReference>
<dbReference type="AlphaFoldDB" id="A0A917EXI8"/>
<reference evidence="8" key="1">
    <citation type="journal article" date="2014" name="Int. J. Syst. Evol. Microbiol.">
        <title>Complete genome sequence of Corynebacterium casei LMG S-19264T (=DSM 44701T), isolated from a smear-ripened cheese.</title>
        <authorList>
            <consortium name="US DOE Joint Genome Institute (JGI-PGF)"/>
            <person name="Walter F."/>
            <person name="Albersmeier A."/>
            <person name="Kalinowski J."/>
            <person name="Ruckert C."/>
        </authorList>
    </citation>
    <scope>NUCLEOTIDE SEQUENCE</scope>
    <source>
        <strain evidence="8">CGMCC 1.12153</strain>
    </source>
</reference>
<organism evidence="8 9">
    <name type="scientific">Halobacillus andaensis</name>
    <dbReference type="NCBI Taxonomy" id="1176239"/>
    <lineage>
        <taxon>Bacteria</taxon>
        <taxon>Bacillati</taxon>
        <taxon>Bacillota</taxon>
        <taxon>Bacilli</taxon>
        <taxon>Bacillales</taxon>
        <taxon>Bacillaceae</taxon>
        <taxon>Halobacillus</taxon>
    </lineage>
</organism>
<dbReference type="SMART" id="SM00257">
    <property type="entry name" value="LysM"/>
    <property type="match status" value="2"/>
</dbReference>
<dbReference type="CDD" id="cd06583">
    <property type="entry name" value="PGRP"/>
    <property type="match status" value="1"/>
</dbReference>
<dbReference type="InterPro" id="IPR036505">
    <property type="entry name" value="Amidase/PGRP_sf"/>
</dbReference>
<evidence type="ECO:0000256" key="5">
    <source>
        <dbReference type="ARBA" id="ARBA00030881"/>
    </source>
</evidence>
<protein>
    <recommendedName>
        <fullName evidence="2">N-acetylmuramoyl-L-alanine amidase</fullName>
        <ecNumber evidence="2">3.5.1.28</ecNumber>
    </recommendedName>
    <alternativeName>
        <fullName evidence="6">Autolysin</fullName>
    </alternativeName>
    <alternativeName>
        <fullName evidence="5">Cell wall hydrolase</fullName>
    </alternativeName>
</protein>
<keyword evidence="9" id="KW-1185">Reference proteome</keyword>
<gene>
    <name evidence="8" type="ORF">GCM10010954_29560</name>
</gene>
<dbReference type="Gene3D" id="3.40.80.10">
    <property type="entry name" value="Peptidoglycan recognition protein-like"/>
    <property type="match status" value="1"/>
</dbReference>
<evidence type="ECO:0000256" key="3">
    <source>
        <dbReference type="ARBA" id="ARBA00022801"/>
    </source>
</evidence>
<dbReference type="GO" id="GO:0009253">
    <property type="term" value="P:peptidoglycan catabolic process"/>
    <property type="evidence" value="ECO:0007669"/>
    <property type="project" value="InterPro"/>
</dbReference>
<dbReference type="InterPro" id="IPR018392">
    <property type="entry name" value="LysM"/>
</dbReference>
<dbReference type="GO" id="GO:0009254">
    <property type="term" value="P:peptidoglycan turnover"/>
    <property type="evidence" value="ECO:0007669"/>
    <property type="project" value="TreeGrafter"/>
</dbReference>
<comment type="catalytic activity">
    <reaction evidence="1">
        <text>Hydrolyzes the link between N-acetylmuramoyl residues and L-amino acid residues in certain cell-wall glycopeptides.</text>
        <dbReference type="EC" id="3.5.1.28"/>
    </reaction>
</comment>
<evidence type="ECO:0000256" key="6">
    <source>
        <dbReference type="ARBA" id="ARBA00032390"/>
    </source>
</evidence>
<dbReference type="EC" id="3.5.1.28" evidence="2"/>
<keyword evidence="3" id="KW-0378">Hydrolase</keyword>
<dbReference type="SMART" id="SM00644">
    <property type="entry name" value="Ami_2"/>
    <property type="match status" value="1"/>
</dbReference>
<dbReference type="InterPro" id="IPR002502">
    <property type="entry name" value="Amidase_domain"/>
</dbReference>
<evidence type="ECO:0000313" key="8">
    <source>
        <dbReference type="EMBL" id="GGF28575.1"/>
    </source>
</evidence>
<dbReference type="GO" id="GO:0019867">
    <property type="term" value="C:outer membrane"/>
    <property type="evidence" value="ECO:0007669"/>
    <property type="project" value="TreeGrafter"/>
</dbReference>
<keyword evidence="4" id="KW-0961">Cell wall biogenesis/degradation</keyword>
<dbReference type="Pfam" id="PF01476">
    <property type="entry name" value="LysM"/>
    <property type="match status" value="2"/>
</dbReference>
<proteinExistence type="predicted"/>
<dbReference type="EMBL" id="BMEL01000004">
    <property type="protein sequence ID" value="GGF28575.1"/>
    <property type="molecule type" value="Genomic_DNA"/>
</dbReference>
<dbReference type="SUPFAM" id="SSF55846">
    <property type="entry name" value="N-acetylmuramoyl-L-alanine amidase-like"/>
    <property type="match status" value="1"/>
</dbReference>
<dbReference type="CDD" id="cd00118">
    <property type="entry name" value="LysM"/>
    <property type="match status" value="2"/>
</dbReference>
<evidence type="ECO:0000313" key="9">
    <source>
        <dbReference type="Proteomes" id="UP000660110"/>
    </source>
</evidence>
<evidence type="ECO:0000256" key="1">
    <source>
        <dbReference type="ARBA" id="ARBA00001561"/>
    </source>
</evidence>
<dbReference type="PROSITE" id="PS51782">
    <property type="entry name" value="LYSM"/>
    <property type="match status" value="2"/>
</dbReference>
<comment type="caution">
    <text evidence="8">The sequence shown here is derived from an EMBL/GenBank/DDBJ whole genome shotgun (WGS) entry which is preliminary data.</text>
</comment>
<evidence type="ECO:0000256" key="4">
    <source>
        <dbReference type="ARBA" id="ARBA00023316"/>
    </source>
</evidence>
<evidence type="ECO:0000259" key="7">
    <source>
        <dbReference type="PROSITE" id="PS51782"/>
    </source>
</evidence>
<dbReference type="PANTHER" id="PTHR30417:SF1">
    <property type="entry name" value="N-ACETYLMURAMOYL-L-ALANINE AMIDASE AMID"/>
    <property type="match status" value="1"/>
</dbReference>
<name>A0A917EXI8_HALAA</name>
<dbReference type="Proteomes" id="UP000660110">
    <property type="component" value="Unassembled WGS sequence"/>
</dbReference>
<evidence type="ECO:0000256" key="2">
    <source>
        <dbReference type="ARBA" id="ARBA00011901"/>
    </source>
</evidence>
<feature type="domain" description="LysM" evidence="7">
    <location>
        <begin position="254"/>
        <end position="298"/>
    </location>
</feature>
<dbReference type="GO" id="GO:0071555">
    <property type="term" value="P:cell wall organization"/>
    <property type="evidence" value="ECO:0007669"/>
    <property type="project" value="UniProtKB-KW"/>
</dbReference>
<dbReference type="PANTHER" id="PTHR30417">
    <property type="entry name" value="N-ACETYLMURAMOYL-L-ALANINE AMIDASE AMID"/>
    <property type="match status" value="1"/>
</dbReference>
<dbReference type="InterPro" id="IPR036779">
    <property type="entry name" value="LysM_dom_sf"/>
</dbReference>
<dbReference type="Pfam" id="PF01510">
    <property type="entry name" value="Amidase_2"/>
    <property type="match status" value="1"/>
</dbReference>
<feature type="domain" description="LysM" evidence="7">
    <location>
        <begin position="15"/>
        <end position="59"/>
    </location>
</feature>
<dbReference type="InterPro" id="IPR051206">
    <property type="entry name" value="NAMLAA_amidase_2"/>
</dbReference>
<sequence>MPLSVSAEEKDLQTTIHIVEEGEYLSVIAQEYDVTMEEIAEANDMETTDYLYVGQELVIPVEEEIMDLSLPLEHSEERTKEVTHVMTHFTSNAALTPQNPYSVNDIYDNFVDYGVSAHYMIGRDGEIYQLVDEDRAAFHAGEGSLSGFPEYDNDMNQRSIGIELLAVGTEEEMASMMSTEAYHSIDSSDIGYTEDQYKALDELLEGIEQRNPDVQRDRDHIVGHDEYAPDRKTDPGSLFNWAEIGLSETRDDTQVHTVKEGDYLWGIANEYGTTAEAVAEANDMDTQDPLWVGEELEIPE</sequence>
<accession>A0A917EXI8</accession>
<dbReference type="SUPFAM" id="SSF54106">
    <property type="entry name" value="LysM domain"/>
    <property type="match status" value="2"/>
</dbReference>
<reference evidence="8" key="2">
    <citation type="submission" date="2020-09" db="EMBL/GenBank/DDBJ databases">
        <authorList>
            <person name="Sun Q."/>
            <person name="Zhou Y."/>
        </authorList>
    </citation>
    <scope>NUCLEOTIDE SEQUENCE</scope>
    <source>
        <strain evidence="8">CGMCC 1.12153</strain>
    </source>
</reference>
<dbReference type="Gene3D" id="3.10.350.10">
    <property type="entry name" value="LysM domain"/>
    <property type="match status" value="2"/>
</dbReference>